<evidence type="ECO:0000256" key="4">
    <source>
        <dbReference type="ARBA" id="ARBA00022719"/>
    </source>
</evidence>
<evidence type="ECO:0000256" key="8">
    <source>
        <dbReference type="ARBA" id="ARBA00023157"/>
    </source>
</evidence>
<evidence type="ECO:0000256" key="1">
    <source>
        <dbReference type="ARBA" id="ARBA00004141"/>
    </source>
</evidence>
<keyword evidence="14" id="KW-1185">Reference proteome</keyword>
<feature type="transmembrane region" description="Helical" evidence="10">
    <location>
        <begin position="281"/>
        <end position="303"/>
    </location>
</feature>
<dbReference type="Gene3D" id="1.20.1440.130">
    <property type="entry name" value="VKOR domain"/>
    <property type="match status" value="1"/>
</dbReference>
<evidence type="ECO:0000313" key="13">
    <source>
        <dbReference type="EMBL" id="MCM5681249.1"/>
    </source>
</evidence>
<evidence type="ECO:0000259" key="12">
    <source>
        <dbReference type="Pfam" id="PF07884"/>
    </source>
</evidence>
<organism evidence="13 14">
    <name type="scientific">Caldimonas mangrovi</name>
    <dbReference type="NCBI Taxonomy" id="2944811"/>
    <lineage>
        <taxon>Bacteria</taxon>
        <taxon>Pseudomonadati</taxon>
        <taxon>Pseudomonadota</taxon>
        <taxon>Betaproteobacteria</taxon>
        <taxon>Burkholderiales</taxon>
        <taxon>Sphaerotilaceae</taxon>
        <taxon>Caldimonas</taxon>
    </lineage>
</organism>
<comment type="similarity">
    <text evidence="2">Belongs to the VKOR family.</text>
</comment>
<dbReference type="InterPro" id="IPR038354">
    <property type="entry name" value="VKOR_sf"/>
</dbReference>
<dbReference type="RefSeq" id="WP_251779727.1">
    <property type="nucleotide sequence ID" value="NZ_JAMKFE010000010.1"/>
</dbReference>
<name>A0ABT0YR99_9BURK</name>
<evidence type="ECO:0000256" key="2">
    <source>
        <dbReference type="ARBA" id="ARBA00006214"/>
    </source>
</evidence>
<dbReference type="CDD" id="cd12919">
    <property type="entry name" value="VKOR_2"/>
    <property type="match status" value="1"/>
</dbReference>
<keyword evidence="3 10" id="KW-0812">Transmembrane</keyword>
<feature type="transmembrane region" description="Helical" evidence="10">
    <location>
        <begin position="21"/>
        <end position="42"/>
    </location>
</feature>
<sequence>MKRDQGMQEHMQQMRQMHQQLLWVHFTVMLLGVWLICSPFTFGSLEPANFGPGVERVTTDRMLAPPEQRAQWLMWSDIASGALLVLFGGLSLFWRWRAAQWGTCGVGVWLLFAPLVFWVPDAATYANETVVGALAIALSVLIPMMPGMSMESMMAGEDIPPGWDYSPSSWSQRLPIVALALVGFFVARYLSAYQLGHIGSVWDPFFGDGTERIITSDVSRAWPVADAGLGAISYMLEALSGLMGDRRRWRTMPWMVGMFGVLVIPLGGVSIYFIVIQPIVIGTWCTLCLISAAAMVIMLPYSFDEIAAMFQFMLRARREGQSMWRVFWRGGNCRGARASGEPPLALDAEHARQAWRQFGALPKGLAACTVLGVWLMCTRLIFGSEEAMADSDHLVGAMVIVVSVSAFSEVVRPLRALNTLLGAWLVAAPWLLPGANSVAAAGSVAAGLLLIFLSIPRGPVRHHYAGWDRYLVW</sequence>
<evidence type="ECO:0000256" key="5">
    <source>
        <dbReference type="ARBA" id="ARBA00022989"/>
    </source>
</evidence>
<evidence type="ECO:0000256" key="10">
    <source>
        <dbReference type="SAM" id="Phobius"/>
    </source>
</evidence>
<protein>
    <submittedName>
        <fullName evidence="13">Vitamin K epoxide reductase family protein</fullName>
    </submittedName>
</protein>
<keyword evidence="5 10" id="KW-1133">Transmembrane helix</keyword>
<feature type="transmembrane region" description="Helical" evidence="10">
    <location>
        <begin position="416"/>
        <end position="432"/>
    </location>
</feature>
<evidence type="ECO:0000256" key="9">
    <source>
        <dbReference type="ARBA" id="ARBA00023284"/>
    </source>
</evidence>
<dbReference type="InterPro" id="IPR012932">
    <property type="entry name" value="VKOR"/>
</dbReference>
<dbReference type="InterPro" id="IPR005530">
    <property type="entry name" value="SPW"/>
</dbReference>
<reference evidence="13" key="1">
    <citation type="submission" date="2022-05" db="EMBL/GenBank/DDBJ databases">
        <title>Schlegelella sp. nov., isolated from mangrove soil.</title>
        <authorList>
            <person name="Liu Y."/>
            <person name="Ge X."/>
            <person name="Liu W."/>
        </authorList>
    </citation>
    <scope>NUCLEOTIDE SEQUENCE</scope>
    <source>
        <strain evidence="13">S2-27</strain>
    </source>
</reference>
<keyword evidence="4" id="KW-0874">Quinone</keyword>
<keyword evidence="8" id="KW-1015">Disulfide bond</keyword>
<feature type="transmembrane region" description="Helical" evidence="10">
    <location>
        <begin position="254"/>
        <end position="275"/>
    </location>
</feature>
<evidence type="ECO:0000256" key="6">
    <source>
        <dbReference type="ARBA" id="ARBA00023002"/>
    </source>
</evidence>
<keyword evidence="9" id="KW-0676">Redox-active center</keyword>
<feature type="transmembrane region" description="Helical" evidence="10">
    <location>
        <begin position="125"/>
        <end position="144"/>
    </location>
</feature>
<comment type="subcellular location">
    <subcellularLocation>
        <location evidence="1">Membrane</location>
        <topology evidence="1">Multi-pass membrane protein</topology>
    </subcellularLocation>
</comment>
<dbReference type="Pfam" id="PF07884">
    <property type="entry name" value="VKOR"/>
    <property type="match status" value="1"/>
</dbReference>
<dbReference type="Proteomes" id="UP001165541">
    <property type="component" value="Unassembled WGS sequence"/>
</dbReference>
<evidence type="ECO:0000259" key="11">
    <source>
        <dbReference type="Pfam" id="PF03779"/>
    </source>
</evidence>
<evidence type="ECO:0000256" key="7">
    <source>
        <dbReference type="ARBA" id="ARBA00023136"/>
    </source>
</evidence>
<feature type="transmembrane region" description="Helical" evidence="10">
    <location>
        <begin position="364"/>
        <end position="382"/>
    </location>
</feature>
<feature type="transmembrane region" description="Helical" evidence="10">
    <location>
        <begin position="438"/>
        <end position="455"/>
    </location>
</feature>
<feature type="transmembrane region" description="Helical" evidence="10">
    <location>
        <begin position="394"/>
        <end position="411"/>
    </location>
</feature>
<dbReference type="Pfam" id="PF03779">
    <property type="entry name" value="SPW"/>
    <property type="match status" value="1"/>
</dbReference>
<feature type="transmembrane region" description="Helical" evidence="10">
    <location>
        <begin position="101"/>
        <end position="119"/>
    </location>
</feature>
<feature type="domain" description="SPW repeat-containing integral membrane" evidence="11">
    <location>
        <begin position="369"/>
        <end position="454"/>
    </location>
</feature>
<comment type="caution">
    <text evidence="13">The sequence shown here is derived from an EMBL/GenBank/DDBJ whole genome shotgun (WGS) entry which is preliminary data.</text>
</comment>
<proteinExistence type="inferred from homology"/>
<dbReference type="EMBL" id="JAMKFE010000010">
    <property type="protein sequence ID" value="MCM5681249.1"/>
    <property type="molecule type" value="Genomic_DNA"/>
</dbReference>
<feature type="domain" description="Vitamin K epoxide reductase" evidence="12">
    <location>
        <begin position="175"/>
        <end position="302"/>
    </location>
</feature>
<accession>A0ABT0YR99</accession>
<evidence type="ECO:0000256" key="3">
    <source>
        <dbReference type="ARBA" id="ARBA00022692"/>
    </source>
</evidence>
<gene>
    <name evidence="13" type="ORF">M8A51_17110</name>
</gene>
<keyword evidence="6" id="KW-0560">Oxidoreductase</keyword>
<keyword evidence="7 10" id="KW-0472">Membrane</keyword>
<feature type="transmembrane region" description="Helical" evidence="10">
    <location>
        <begin position="72"/>
        <end position="94"/>
    </location>
</feature>
<evidence type="ECO:0000313" key="14">
    <source>
        <dbReference type="Proteomes" id="UP001165541"/>
    </source>
</evidence>